<reference evidence="3" key="1">
    <citation type="journal article" date="2022" name="Microb. Genom.">
        <title>A global pangenome for the wheat fungal pathogen Pyrenophora tritici-repentis and prediction of effector protein structural homology.</title>
        <authorList>
            <person name="Moolhuijzen P.M."/>
            <person name="See P.T."/>
            <person name="Shi G."/>
            <person name="Powell H.R."/>
            <person name="Cockram J."/>
            <person name="Jorgensen L.N."/>
            <person name="Benslimane H."/>
            <person name="Strelkov S.E."/>
            <person name="Turner J."/>
            <person name="Liu Z."/>
            <person name="Moffat C.S."/>
        </authorList>
    </citation>
    <scope>NUCLEOTIDE SEQUENCE [LARGE SCALE GENOMIC DNA]</scope>
</reference>
<sequence length="471" mass="53019">MTQAANSYEPITSSRPSQPTTVTETDAPGSARSPGVTNQRDVEYANSFGPNAPSRYLLFPARANVTVIELLTYLPNSIHCADFVHRFFANDGSFPLLCAIVNQQRNLSSEWGKHGGRQSMYDAIKRAENKRWGTNSLATLHKQRNKTQDEASVDVGGYKTPGQLWKKQKVVKNVPFRNLALDVKQIPQGDDALDLTRMVRYYGEHPLEPWLYPDDCDALLGLLGGPSAIRPGHTDREAFKRRTQVKSSQGHDPQPNVLMEAHERDGELKKRRAGSSARTTGQKRKLQAVTPSSPAWSTSETPMPKTQKKRRKRGADKAAEIREEAKSDEYASPPDDAILPLPEAFTEAMHPVSEALNNTFLREGQVGEDDPYSAYAFGGPRHTPPFRRLYLIQQPDPAGNSGWAENLRWAFVQNTLYRDPYRPDAWNESPEHMEQIVQIRRELCWMSEEYQEQLDEDASDWAEDALGAENT</sequence>
<evidence type="ECO:0000313" key="3">
    <source>
        <dbReference type="Proteomes" id="UP000249757"/>
    </source>
</evidence>
<dbReference type="OrthoDB" id="3799525at2759"/>
<evidence type="ECO:0000313" key="2">
    <source>
        <dbReference type="EMBL" id="KAI1509295.1"/>
    </source>
</evidence>
<feature type="compositionally biased region" description="Basic and acidic residues" evidence="1">
    <location>
        <begin position="315"/>
        <end position="329"/>
    </location>
</feature>
<feature type="region of interest" description="Disordered" evidence="1">
    <location>
        <begin position="1"/>
        <end position="38"/>
    </location>
</feature>
<comment type="caution">
    <text evidence="2">The sequence shown here is derived from an EMBL/GenBank/DDBJ whole genome shotgun (WGS) entry which is preliminary data.</text>
</comment>
<proteinExistence type="predicted"/>
<dbReference type="Proteomes" id="UP000249757">
    <property type="component" value="Unassembled WGS sequence"/>
</dbReference>
<gene>
    <name evidence="2" type="ORF">Ptr86124_011835</name>
</gene>
<evidence type="ECO:0000256" key="1">
    <source>
        <dbReference type="SAM" id="MobiDB-lite"/>
    </source>
</evidence>
<dbReference type="OMA" id="NESPEHM"/>
<feature type="compositionally biased region" description="Polar residues" evidence="1">
    <location>
        <begin position="289"/>
        <end position="301"/>
    </location>
</feature>
<organism evidence="2 3">
    <name type="scientific">Pyrenophora tritici-repentis</name>
    <dbReference type="NCBI Taxonomy" id="45151"/>
    <lineage>
        <taxon>Eukaryota</taxon>
        <taxon>Fungi</taxon>
        <taxon>Dikarya</taxon>
        <taxon>Ascomycota</taxon>
        <taxon>Pezizomycotina</taxon>
        <taxon>Dothideomycetes</taxon>
        <taxon>Pleosporomycetidae</taxon>
        <taxon>Pleosporales</taxon>
        <taxon>Pleosporineae</taxon>
        <taxon>Pleosporaceae</taxon>
        <taxon>Pyrenophora</taxon>
    </lineage>
</organism>
<name>A0A922N6P9_9PLEO</name>
<feature type="region of interest" description="Disordered" evidence="1">
    <location>
        <begin position="263"/>
        <end position="336"/>
    </location>
</feature>
<accession>A0A922N6P9</accession>
<dbReference type="AlphaFoldDB" id="A0A922N6P9"/>
<protein>
    <submittedName>
        <fullName evidence="2">Uncharacterized protein</fullName>
    </submittedName>
</protein>
<keyword evidence="3" id="KW-1185">Reference proteome</keyword>
<dbReference type="EMBL" id="NRDI02000021">
    <property type="protein sequence ID" value="KAI1509295.1"/>
    <property type="molecule type" value="Genomic_DNA"/>
</dbReference>
<feature type="compositionally biased region" description="Polar residues" evidence="1">
    <location>
        <begin position="1"/>
        <end position="24"/>
    </location>
</feature>